<gene>
    <name evidence="1" type="ORF">RUM44_003517</name>
</gene>
<keyword evidence="2" id="KW-1185">Reference proteome</keyword>
<accession>A0ABR1AGP9</accession>
<evidence type="ECO:0008006" key="3">
    <source>
        <dbReference type="Google" id="ProtNLM"/>
    </source>
</evidence>
<reference evidence="1 2" key="1">
    <citation type="submission" date="2023-09" db="EMBL/GenBank/DDBJ databases">
        <title>Genomes of two closely related lineages of the louse Polyplax serrata with different host specificities.</title>
        <authorList>
            <person name="Martinu J."/>
            <person name="Tarabai H."/>
            <person name="Stefka J."/>
            <person name="Hypsa V."/>
        </authorList>
    </citation>
    <scope>NUCLEOTIDE SEQUENCE [LARGE SCALE GENOMIC DNA]</scope>
    <source>
        <strain evidence="1">98ZLc_SE</strain>
    </source>
</reference>
<organism evidence="1 2">
    <name type="scientific">Polyplax serrata</name>
    <name type="common">Common mouse louse</name>
    <dbReference type="NCBI Taxonomy" id="468196"/>
    <lineage>
        <taxon>Eukaryota</taxon>
        <taxon>Metazoa</taxon>
        <taxon>Ecdysozoa</taxon>
        <taxon>Arthropoda</taxon>
        <taxon>Hexapoda</taxon>
        <taxon>Insecta</taxon>
        <taxon>Pterygota</taxon>
        <taxon>Neoptera</taxon>
        <taxon>Paraneoptera</taxon>
        <taxon>Psocodea</taxon>
        <taxon>Troctomorpha</taxon>
        <taxon>Phthiraptera</taxon>
        <taxon>Anoplura</taxon>
        <taxon>Polyplacidae</taxon>
        <taxon>Polyplax</taxon>
    </lineage>
</organism>
<dbReference type="Proteomes" id="UP001359485">
    <property type="component" value="Unassembled WGS sequence"/>
</dbReference>
<evidence type="ECO:0000313" key="2">
    <source>
        <dbReference type="Proteomes" id="UP001359485"/>
    </source>
</evidence>
<dbReference type="EMBL" id="JAWJWF010000049">
    <property type="protein sequence ID" value="KAK6619135.1"/>
    <property type="molecule type" value="Genomic_DNA"/>
</dbReference>
<protein>
    <recommendedName>
        <fullName evidence="3">LAGLIDADG homing endonuclease</fullName>
    </recommendedName>
</protein>
<comment type="caution">
    <text evidence="1">The sequence shown here is derived from an EMBL/GenBank/DDBJ whole genome shotgun (WGS) entry which is preliminary data.</text>
</comment>
<sequence>MGNLDFNDWTKVRVGQIFNFGSGVLENTRRRKGSNEMDFGSWARKPTWESRVGTFALLSQLHIAEMRVDKQLNSRELALFLRKYKRASSFVRLNKYLEA</sequence>
<name>A0ABR1AGP9_POLSC</name>
<evidence type="ECO:0000313" key="1">
    <source>
        <dbReference type="EMBL" id="KAK6619135.1"/>
    </source>
</evidence>
<proteinExistence type="predicted"/>